<gene>
    <name evidence="1" type="ORF">HWV54_05280</name>
</gene>
<name>A0ABX6QHE4_9HYPH</name>
<organism evidence="1 2">
    <name type="scientific">Bartonella alsatica</name>
    <dbReference type="NCBI Taxonomy" id="52764"/>
    <lineage>
        <taxon>Bacteria</taxon>
        <taxon>Pseudomonadati</taxon>
        <taxon>Pseudomonadota</taxon>
        <taxon>Alphaproteobacteria</taxon>
        <taxon>Hyphomicrobiales</taxon>
        <taxon>Bartonellaceae</taxon>
        <taxon>Bartonella</taxon>
    </lineage>
</organism>
<dbReference type="EMBL" id="CP058235">
    <property type="protein sequence ID" value="QLC52275.1"/>
    <property type="molecule type" value="Genomic_DNA"/>
</dbReference>
<sequence length="145" mass="16287">MDSSGVKYVIIEDSGKTFPTQDMKASLMLFHSELKSAIQQIYEEIFLCVSPFSLEVITRIVEQASEIGLEEVLWKEVDIRRTNFRNILNQTNLEIAKKSVASIMLLEWIDCSATGFSDLDSRSTVKLLACAFCLVDISIGVVLMN</sequence>
<protein>
    <submittedName>
        <fullName evidence="1">Uncharacterized protein</fullName>
    </submittedName>
</protein>
<dbReference type="RefSeq" id="WP_005866017.1">
    <property type="nucleotide sequence ID" value="NZ_CACVBB010000002.1"/>
</dbReference>
<evidence type="ECO:0000313" key="2">
    <source>
        <dbReference type="Proteomes" id="UP000509443"/>
    </source>
</evidence>
<keyword evidence="2" id="KW-1185">Reference proteome</keyword>
<accession>A0ABX6QHE4</accession>
<proteinExistence type="predicted"/>
<dbReference type="Proteomes" id="UP000509443">
    <property type="component" value="Chromosome"/>
</dbReference>
<evidence type="ECO:0000313" key="1">
    <source>
        <dbReference type="EMBL" id="QLC52275.1"/>
    </source>
</evidence>
<reference evidence="1 2" key="1">
    <citation type="submission" date="2020-06" db="EMBL/GenBank/DDBJ databases">
        <title>Complete closed genome sequence of Bartonella alsatica CIP 105477.</title>
        <authorList>
            <person name="Thibau A."/>
            <person name="Schultze T.G."/>
            <person name="Kempf V.A.J."/>
        </authorList>
    </citation>
    <scope>NUCLEOTIDE SEQUENCE [LARGE SCALE GENOMIC DNA]</scope>
    <source>
        <strain evidence="1 2">CIP 105477</strain>
    </source>
</reference>